<dbReference type="PANTHER" id="PTHR42988">
    <property type="entry name" value="PHOSPHOHYDROLASE"/>
    <property type="match status" value="1"/>
</dbReference>
<comment type="similarity">
    <text evidence="4">Belongs to the cyclic nucleotide phosphodiesterase class-III family.</text>
</comment>
<evidence type="ECO:0000256" key="2">
    <source>
        <dbReference type="ARBA" id="ARBA00022801"/>
    </source>
</evidence>
<evidence type="ECO:0000256" key="3">
    <source>
        <dbReference type="ARBA" id="ARBA00023004"/>
    </source>
</evidence>
<gene>
    <name evidence="6" type="ORF">DFH01_01965</name>
</gene>
<dbReference type="Proteomes" id="UP000245765">
    <property type="component" value="Unassembled WGS sequence"/>
</dbReference>
<organism evidence="6 7">
    <name type="scientific">Falsiroseomonas bella</name>
    <dbReference type="NCBI Taxonomy" id="2184016"/>
    <lineage>
        <taxon>Bacteria</taxon>
        <taxon>Pseudomonadati</taxon>
        <taxon>Pseudomonadota</taxon>
        <taxon>Alphaproteobacteria</taxon>
        <taxon>Acetobacterales</taxon>
        <taxon>Roseomonadaceae</taxon>
        <taxon>Falsiroseomonas</taxon>
    </lineage>
</organism>
<reference evidence="7" key="1">
    <citation type="submission" date="2018-05" db="EMBL/GenBank/DDBJ databases">
        <authorList>
            <person name="Du Z."/>
            <person name="Wang X."/>
        </authorList>
    </citation>
    <scope>NUCLEOTIDE SEQUENCE [LARGE SCALE GENOMIC DNA]</scope>
    <source>
        <strain evidence="7">CQN31</strain>
    </source>
</reference>
<dbReference type="Gene3D" id="3.60.21.10">
    <property type="match status" value="1"/>
</dbReference>
<evidence type="ECO:0000259" key="5">
    <source>
        <dbReference type="Pfam" id="PF00149"/>
    </source>
</evidence>
<dbReference type="InterPro" id="IPR004843">
    <property type="entry name" value="Calcineurin-like_PHP"/>
</dbReference>
<dbReference type="OrthoDB" id="9794568at2"/>
<keyword evidence="2" id="KW-0378">Hydrolase</keyword>
<evidence type="ECO:0000313" key="7">
    <source>
        <dbReference type="Proteomes" id="UP000245765"/>
    </source>
</evidence>
<protein>
    <submittedName>
        <fullName evidence="6">Metallophosphoesterase</fullName>
    </submittedName>
</protein>
<proteinExistence type="inferred from homology"/>
<dbReference type="GO" id="GO:0016787">
    <property type="term" value="F:hydrolase activity"/>
    <property type="evidence" value="ECO:0007669"/>
    <property type="project" value="UniProtKB-KW"/>
</dbReference>
<name>A0A317FHL9_9PROT</name>
<evidence type="ECO:0000256" key="1">
    <source>
        <dbReference type="ARBA" id="ARBA00022723"/>
    </source>
</evidence>
<dbReference type="RefSeq" id="WP_109868714.1">
    <property type="nucleotide sequence ID" value="NZ_QGNA01000001.1"/>
</dbReference>
<sequence>MTVIAHLSDLHFGAEDPAVVAAILADVAAAKPDLVAISGDLTQRARTREYLAAAAFLRSLPAPWLAVPGNHDMPSFELLERFANPWRRWRQFIGPETEPDWRDDCVAVVGLNTARRGGFDFAWERGRVGSGRLARLEARLGAQPPQLFRIVLAHHPFAAPADSPRAPLVGGAARALAAFARQRVGMVLSGHLHLPDVAQAAGTRILLVQGATATSHRLRGRPNAWHRITVTAGSVEVASRVWDGQAWRDAAPVSA</sequence>
<dbReference type="EMBL" id="QGNA01000001">
    <property type="protein sequence ID" value="PWS38093.1"/>
    <property type="molecule type" value="Genomic_DNA"/>
</dbReference>
<feature type="domain" description="Calcineurin-like phosphoesterase" evidence="5">
    <location>
        <begin position="4"/>
        <end position="194"/>
    </location>
</feature>
<dbReference type="PANTHER" id="PTHR42988:SF2">
    <property type="entry name" value="CYCLIC NUCLEOTIDE PHOSPHODIESTERASE CBUA0032-RELATED"/>
    <property type="match status" value="1"/>
</dbReference>
<dbReference type="InterPro" id="IPR050884">
    <property type="entry name" value="CNP_phosphodiesterase-III"/>
</dbReference>
<dbReference type="InterPro" id="IPR029052">
    <property type="entry name" value="Metallo-depent_PP-like"/>
</dbReference>
<keyword evidence="7" id="KW-1185">Reference proteome</keyword>
<comment type="caution">
    <text evidence="6">The sequence shown here is derived from an EMBL/GenBank/DDBJ whole genome shotgun (WGS) entry which is preliminary data.</text>
</comment>
<dbReference type="SUPFAM" id="SSF56300">
    <property type="entry name" value="Metallo-dependent phosphatases"/>
    <property type="match status" value="1"/>
</dbReference>
<evidence type="ECO:0000313" key="6">
    <source>
        <dbReference type="EMBL" id="PWS38093.1"/>
    </source>
</evidence>
<keyword evidence="3" id="KW-0408">Iron</keyword>
<evidence type="ECO:0000256" key="4">
    <source>
        <dbReference type="ARBA" id="ARBA00025742"/>
    </source>
</evidence>
<accession>A0A317FHL9</accession>
<dbReference type="Pfam" id="PF00149">
    <property type="entry name" value="Metallophos"/>
    <property type="match status" value="1"/>
</dbReference>
<keyword evidence="1" id="KW-0479">Metal-binding</keyword>
<dbReference type="AlphaFoldDB" id="A0A317FHL9"/>
<dbReference type="GO" id="GO:0046872">
    <property type="term" value="F:metal ion binding"/>
    <property type="evidence" value="ECO:0007669"/>
    <property type="project" value="UniProtKB-KW"/>
</dbReference>